<dbReference type="AlphaFoldDB" id="A0A4S4KGG4"/>
<name>A0A4S4KGG4_9APHY</name>
<dbReference type="Pfam" id="PF18759">
    <property type="entry name" value="Plavaka"/>
    <property type="match status" value="1"/>
</dbReference>
<evidence type="ECO:0000313" key="2">
    <source>
        <dbReference type="Proteomes" id="UP000309038"/>
    </source>
</evidence>
<accession>A0A4S4KGG4</accession>
<dbReference type="InterPro" id="IPR041078">
    <property type="entry name" value="Plavaka"/>
</dbReference>
<reference evidence="1 2" key="1">
    <citation type="submission" date="2019-02" db="EMBL/GenBank/DDBJ databases">
        <title>Genome sequencing of the rare red list fungi Phlebia centrifuga.</title>
        <authorList>
            <person name="Buettner E."/>
            <person name="Kellner H."/>
        </authorList>
    </citation>
    <scope>NUCLEOTIDE SEQUENCE [LARGE SCALE GENOMIC DNA]</scope>
    <source>
        <strain evidence="1 2">DSM 108282</strain>
    </source>
</reference>
<sequence length="788" mass="89092">MLGVIDATPLGNAPWVTRKAQYNGVLPQNPPPWMTAQYEICFRNTLVCAHNMISNPDFAEEFDVAPYREYNTLLKRRYTNLMSGDWAWSQADIISDDPDTHGAMFCPVVLGSDKTTVSVATGQNDYYPLYMSWGNVWNNVRRAHRNAITVVAFLAIPKAEKRYAKDPTFRKFRRQLFHSSLSTILQPLKQYMTKPEVVRCADSHFRRAIYGLGPYIADYMEQVLTTNTVQGDFYEGPDLRCKEHTELLVELVDLKNLWEGYGIVGDLIPFTNDFPRADICQLISGDLLHQIIKGCFKDHLVDWVNDYLKLTHGETKGNDIIAQIDRRIAAVPAFTGIRRFKQGRDFKQWTGDDSKALMKVYLPAVVHFVPADMARALSTFMEICYLLRRSVQTEDTVARVSQCLRRYHNLREIFRTTGTRPNGFHAYLRHHAIDHYPQHIVNFGAPNGLCSSITESKHIKAVKEPWRRSNKYNALSQMLETNQRTDKLAAARVDFAARHMLEGTCLSEAVRSFLLAGALEEDDNMADLDAEVHAEGEGDGEGEGGKEPEWDYGDVVEGSRVLGDVSLAKQPQRNYPKSLKALGRHVKVPQLPLLASMFLYDQTHLEPLPDDSLCPPCPPLSKLSVFHSAAATFYAPSDLSGIGGMRREHIRATPSWYKGPPRYDCVLAEKDPSLEGFRGLHAARIRLFMSFSCNDIEYPCALVRWFSPVGDEPDDLTGMWIVEPDYNADGSSLYGVIHLDTILRAAHLIPVFGDAIIPADFHYSQSLDAFNAYYVNKFADHHAHEVAF</sequence>
<dbReference type="EMBL" id="SGPJ01000175">
    <property type="protein sequence ID" value="THG97315.1"/>
    <property type="molecule type" value="Genomic_DNA"/>
</dbReference>
<proteinExistence type="predicted"/>
<comment type="caution">
    <text evidence="1">The sequence shown here is derived from an EMBL/GenBank/DDBJ whole genome shotgun (WGS) entry which is preliminary data.</text>
</comment>
<dbReference type="Proteomes" id="UP000309038">
    <property type="component" value="Unassembled WGS sequence"/>
</dbReference>
<keyword evidence="2" id="KW-1185">Reference proteome</keyword>
<gene>
    <name evidence="1" type="ORF">EW026_g4652</name>
</gene>
<evidence type="ECO:0000313" key="1">
    <source>
        <dbReference type="EMBL" id="THG97315.1"/>
    </source>
</evidence>
<protein>
    <submittedName>
        <fullName evidence="1">Uncharacterized protein</fullName>
    </submittedName>
</protein>
<organism evidence="1 2">
    <name type="scientific">Hermanssonia centrifuga</name>
    <dbReference type="NCBI Taxonomy" id="98765"/>
    <lineage>
        <taxon>Eukaryota</taxon>
        <taxon>Fungi</taxon>
        <taxon>Dikarya</taxon>
        <taxon>Basidiomycota</taxon>
        <taxon>Agaricomycotina</taxon>
        <taxon>Agaricomycetes</taxon>
        <taxon>Polyporales</taxon>
        <taxon>Meruliaceae</taxon>
        <taxon>Hermanssonia</taxon>
    </lineage>
</organism>